<dbReference type="FunFam" id="2.60.40.60:FF:000403">
    <property type="entry name" value="Protocadherin 15"/>
    <property type="match status" value="1"/>
</dbReference>
<dbReference type="PROSITE" id="PS00232">
    <property type="entry name" value="CADHERIN_1"/>
    <property type="match status" value="2"/>
</dbReference>
<keyword evidence="4 7" id="KW-0106">Calcium</keyword>
<dbReference type="PANTHER" id="PTHR24027">
    <property type="entry name" value="CADHERIN-23"/>
    <property type="match status" value="1"/>
</dbReference>
<organism evidence="11 12">
    <name type="scientific">Diploptera punctata</name>
    <name type="common">Pacific beetle cockroach</name>
    <dbReference type="NCBI Taxonomy" id="6984"/>
    <lineage>
        <taxon>Eukaryota</taxon>
        <taxon>Metazoa</taxon>
        <taxon>Ecdysozoa</taxon>
        <taxon>Arthropoda</taxon>
        <taxon>Hexapoda</taxon>
        <taxon>Insecta</taxon>
        <taxon>Pterygota</taxon>
        <taxon>Neoptera</taxon>
        <taxon>Polyneoptera</taxon>
        <taxon>Dictyoptera</taxon>
        <taxon>Blattodea</taxon>
        <taxon>Blaberoidea</taxon>
        <taxon>Blaberidae</taxon>
        <taxon>Diplopterinae</taxon>
        <taxon>Diploptera</taxon>
    </lineage>
</organism>
<feature type="domain" description="Cadherin" evidence="10">
    <location>
        <begin position="368"/>
        <end position="467"/>
    </location>
</feature>
<dbReference type="CDD" id="cd11304">
    <property type="entry name" value="Cadherin_repeat"/>
    <property type="match status" value="9"/>
</dbReference>
<keyword evidence="3" id="KW-0677">Repeat</keyword>
<keyword evidence="2 9" id="KW-0812">Transmembrane</keyword>
<keyword evidence="6 9" id="KW-0472">Membrane</keyword>
<dbReference type="FunFam" id="2.60.40.60:FF:000315">
    <property type="entry name" value="CaDHerin family"/>
    <property type="match status" value="1"/>
</dbReference>
<evidence type="ECO:0000256" key="8">
    <source>
        <dbReference type="SAM" id="MobiDB-lite"/>
    </source>
</evidence>
<dbReference type="FunFam" id="2.60.40.60:FF:000232">
    <property type="entry name" value="Neural-cadherin"/>
    <property type="match status" value="1"/>
</dbReference>
<evidence type="ECO:0000256" key="7">
    <source>
        <dbReference type="PROSITE-ProRule" id="PRU00043"/>
    </source>
</evidence>
<dbReference type="InterPro" id="IPR002126">
    <property type="entry name" value="Cadherin-like_dom"/>
</dbReference>
<reference evidence="11" key="2">
    <citation type="submission" date="2023-05" db="EMBL/GenBank/DDBJ databases">
        <authorList>
            <person name="Fouks B."/>
        </authorList>
    </citation>
    <scope>NUCLEOTIDE SEQUENCE</scope>
    <source>
        <strain evidence="11">Stay&amp;Tobe</strain>
        <tissue evidence="11">Testes</tissue>
    </source>
</reference>
<dbReference type="GO" id="GO:0009653">
    <property type="term" value="P:anatomical structure morphogenesis"/>
    <property type="evidence" value="ECO:0007669"/>
    <property type="project" value="UniProtKB-ARBA"/>
</dbReference>
<dbReference type="GO" id="GO:0060429">
    <property type="term" value="P:epithelium development"/>
    <property type="evidence" value="ECO:0007669"/>
    <property type="project" value="UniProtKB-ARBA"/>
</dbReference>
<dbReference type="InterPro" id="IPR039808">
    <property type="entry name" value="Cadherin"/>
</dbReference>
<dbReference type="FunFam" id="2.60.40.60:FF:000363">
    <property type="entry name" value="Dachsous cadherin-related 1a"/>
    <property type="match status" value="1"/>
</dbReference>
<feature type="domain" description="Cadherin" evidence="10">
    <location>
        <begin position="670"/>
        <end position="776"/>
    </location>
</feature>
<dbReference type="GO" id="GO:0016342">
    <property type="term" value="C:catenin complex"/>
    <property type="evidence" value="ECO:0007669"/>
    <property type="project" value="TreeGrafter"/>
</dbReference>
<feature type="domain" description="Cadherin" evidence="10">
    <location>
        <begin position="163"/>
        <end position="265"/>
    </location>
</feature>
<dbReference type="GO" id="GO:0008013">
    <property type="term" value="F:beta-catenin binding"/>
    <property type="evidence" value="ECO:0007669"/>
    <property type="project" value="TreeGrafter"/>
</dbReference>
<sequence length="1311" mass="144596">DRARNTPERFSTTTTVTVNVRDDDDQNPSFIYQGCMLLEGSCINPEYSASVSSGKLAGILSISPEKIQAIDMDSINAPIRYSFLSGTPPSYRDYFVINNQTGAVRQIKPVDTSVTKKFELIVKAEEVSEQRRSTTAKLLITVKPVDSNPPVIHASATEGFADENAPVGTKVVDQDGKPIQLTVSDDDLGPDDPKPVYSFELTTNYFAIDNDGYVIVNQENLDRDPPSPGTFRFQIVAREKTGNAASAPLSLVVSLNDVNDNAPRLPMIPPITIQAGETKQPVTKVVATDDDLGENAEITYSIYHVSNNGRQKFKIDPVTGIIETTGKLIAGEQYSITVQATDKGGKYSQTIVEVNVIPGPNTRGPVFENPVYEVQVSEGASINSTVATITAVDPENDPVTYSIISGNDLRQFAIGDKTGVITVIRKLDREDLTRYQLLIKAEDTGGLSSTATVNIKVTDINDKNPEFTEMHYLFRVHEGEANQKVGTVHAVDADEGQNAVVYYSVPDNVPFAIDAMTGEIRTKMALDYERQREYQFVVTAKDGASDPRIATATVTVEVVDVDDELPIFHLTSYEADVPENMPDYVVTQVKADDPDTNQKITYVIKQGATDLFSIDAKTGIITTTRGLDYEKESQYILIVGTMENPGTSPGATTRVIVNVKDRNDIPPVFTTVPRPVTLNNDVPIGTTVTTLIATDSDGTSPGNKVRYELIGRGKAQKYFQIDPDTGVIQVRDDLRKETTTEYEVAVKAYDLGEPQLSSVATVNVYVRHVATVPPDQGIGFADVSYTVEVPENASANTLIKTLTIINNQAHQDVFPLKCDIIQGNEDDLFYTNTTDDRNCELRLKSANLDHEKTSEYQLKLKLDTLSGLVNPSKSVAMVKVNVVDINDNRPHFIFPEAKFNGTYWGAIPYESQIGTIVLQVRAQDDDSGKFGQLLYSIVPNNMGSSYFKIDPVTGIITTTNTFIMDNPNSSFSFTAEAKVVINLIRDLNRLILVIDDAKPETIQHETQRVIDTLEENTNLVVGIEKVAVKRYIGDNGTIEQDSAGTDVWFYAVDPETGKILDRNTTRVQRSLLTKDAISKITVEVTANVRATASTIHPPLLVPRTVTAVAVSWEVFPYALIVIACIILILGIVGIIYICISWSRYKAYKERMQRMYVVPRYDPVFVEPNLKEYETQVLQMSVPLDDSDSYNDLQLDFSSKNHAFSLDNVSYITKENGDSFVQPTPAGNDDSILTLRMPVTGLNIDFNTQNARASSIDSKSSNKPNRIKEEDIGHMNASATNENVTFREKKDYSHLGFTYLGDRSPVETTTEL</sequence>
<evidence type="ECO:0000313" key="12">
    <source>
        <dbReference type="Proteomes" id="UP001233999"/>
    </source>
</evidence>
<feature type="transmembrane region" description="Helical" evidence="9">
    <location>
        <begin position="1114"/>
        <end position="1141"/>
    </location>
</feature>
<accession>A0AAD8E9R7</accession>
<feature type="domain" description="Cadherin" evidence="10">
    <location>
        <begin position="899"/>
        <end position="1001"/>
    </location>
</feature>
<evidence type="ECO:0000313" key="11">
    <source>
        <dbReference type="EMBL" id="KAJ9581907.1"/>
    </source>
</evidence>
<keyword evidence="12" id="KW-1185">Reference proteome</keyword>
<evidence type="ECO:0000256" key="3">
    <source>
        <dbReference type="ARBA" id="ARBA00022737"/>
    </source>
</evidence>
<dbReference type="GO" id="GO:0016477">
    <property type="term" value="P:cell migration"/>
    <property type="evidence" value="ECO:0007669"/>
    <property type="project" value="TreeGrafter"/>
</dbReference>
<evidence type="ECO:0000256" key="5">
    <source>
        <dbReference type="ARBA" id="ARBA00022989"/>
    </source>
</evidence>
<feature type="non-terminal residue" evidence="11">
    <location>
        <position position="1"/>
    </location>
</feature>
<dbReference type="Gene3D" id="2.60.40.60">
    <property type="entry name" value="Cadherins"/>
    <property type="match status" value="9"/>
</dbReference>
<dbReference type="SUPFAM" id="SSF49313">
    <property type="entry name" value="Cadherin-like"/>
    <property type="match status" value="9"/>
</dbReference>
<gene>
    <name evidence="11" type="ORF">L9F63_003766</name>
</gene>
<dbReference type="FunFam" id="2.60.40.60:FF:000381">
    <property type="entry name" value="Protocadherin 15"/>
    <property type="match status" value="1"/>
</dbReference>
<feature type="region of interest" description="Disordered" evidence="8">
    <location>
        <begin position="1251"/>
        <end position="1271"/>
    </location>
</feature>
<dbReference type="FunFam" id="2.60.40.60:FF:000275">
    <property type="entry name" value="Si:dkey-30k22.7"/>
    <property type="match status" value="1"/>
</dbReference>
<keyword evidence="5 9" id="KW-1133">Transmembrane helix</keyword>
<dbReference type="SMART" id="SM00112">
    <property type="entry name" value="CA"/>
    <property type="match status" value="9"/>
</dbReference>
<dbReference type="PANTHER" id="PTHR24027:SF438">
    <property type="entry name" value="CADHERIN 23"/>
    <property type="match status" value="1"/>
</dbReference>
<reference evidence="11" key="1">
    <citation type="journal article" date="2023" name="IScience">
        <title>Live-bearing cockroach genome reveals convergent evolutionary mechanisms linked to viviparity in insects and beyond.</title>
        <authorList>
            <person name="Fouks B."/>
            <person name="Harrison M.C."/>
            <person name="Mikhailova A.A."/>
            <person name="Marchal E."/>
            <person name="English S."/>
            <person name="Carruthers M."/>
            <person name="Jennings E.C."/>
            <person name="Chiamaka E.L."/>
            <person name="Frigard R.A."/>
            <person name="Pippel M."/>
            <person name="Attardo G.M."/>
            <person name="Benoit J.B."/>
            <person name="Bornberg-Bauer E."/>
            <person name="Tobe S.S."/>
        </authorList>
    </citation>
    <scope>NUCLEOTIDE SEQUENCE</scope>
    <source>
        <strain evidence="11">Stay&amp;Tobe</strain>
    </source>
</reference>
<dbReference type="GO" id="GO:0007156">
    <property type="term" value="P:homophilic cell adhesion via plasma membrane adhesion molecules"/>
    <property type="evidence" value="ECO:0007669"/>
    <property type="project" value="InterPro"/>
</dbReference>
<evidence type="ECO:0000256" key="4">
    <source>
        <dbReference type="ARBA" id="ARBA00022837"/>
    </source>
</evidence>
<feature type="domain" description="Cadherin" evidence="10">
    <location>
        <begin position="569"/>
        <end position="669"/>
    </location>
</feature>
<name>A0AAD8E9R7_DIPPU</name>
<feature type="domain" description="Cadherin" evidence="10">
    <location>
        <begin position="468"/>
        <end position="568"/>
    </location>
</feature>
<dbReference type="FunFam" id="2.60.40.60:FF:000020">
    <property type="entry name" value="Dachsous cadherin-related 1b"/>
    <property type="match status" value="1"/>
</dbReference>
<dbReference type="GO" id="GO:0005509">
    <property type="term" value="F:calcium ion binding"/>
    <property type="evidence" value="ECO:0007669"/>
    <property type="project" value="UniProtKB-UniRule"/>
</dbReference>
<evidence type="ECO:0000256" key="1">
    <source>
        <dbReference type="ARBA" id="ARBA00004370"/>
    </source>
</evidence>
<evidence type="ECO:0000259" key="10">
    <source>
        <dbReference type="PROSITE" id="PS50268"/>
    </source>
</evidence>
<dbReference type="InterPro" id="IPR020894">
    <property type="entry name" value="Cadherin_CS"/>
</dbReference>
<protein>
    <recommendedName>
        <fullName evidence="10">Cadherin domain-containing protein</fullName>
    </recommendedName>
</protein>
<dbReference type="Pfam" id="PF00028">
    <property type="entry name" value="Cadherin"/>
    <property type="match status" value="7"/>
</dbReference>
<dbReference type="EMBL" id="JASPKZ010007836">
    <property type="protein sequence ID" value="KAJ9581907.1"/>
    <property type="molecule type" value="Genomic_DNA"/>
</dbReference>
<comment type="caution">
    <text evidence="11">The sequence shown here is derived from an EMBL/GenBank/DDBJ whole genome shotgun (WGS) entry which is preliminary data.</text>
</comment>
<evidence type="ECO:0000256" key="9">
    <source>
        <dbReference type="SAM" id="Phobius"/>
    </source>
</evidence>
<dbReference type="PROSITE" id="PS50268">
    <property type="entry name" value="CADHERIN_2"/>
    <property type="match status" value="9"/>
</dbReference>
<dbReference type="InterPro" id="IPR015919">
    <property type="entry name" value="Cadherin-like_sf"/>
</dbReference>
<comment type="subcellular location">
    <subcellularLocation>
        <location evidence="1">Membrane</location>
    </subcellularLocation>
</comment>
<dbReference type="Proteomes" id="UP001233999">
    <property type="component" value="Unassembled WGS sequence"/>
</dbReference>
<evidence type="ECO:0000256" key="2">
    <source>
        <dbReference type="ARBA" id="ARBA00022692"/>
    </source>
</evidence>
<feature type="domain" description="Cadherin" evidence="10">
    <location>
        <begin position="43"/>
        <end position="152"/>
    </location>
</feature>
<evidence type="ECO:0000256" key="6">
    <source>
        <dbReference type="ARBA" id="ARBA00023136"/>
    </source>
</evidence>
<feature type="compositionally biased region" description="Polar residues" evidence="8">
    <location>
        <begin position="1251"/>
        <end position="1263"/>
    </location>
</feature>
<feature type="domain" description="Cadherin" evidence="10">
    <location>
        <begin position="282"/>
        <end position="367"/>
    </location>
</feature>
<proteinExistence type="predicted"/>
<dbReference type="PRINTS" id="PR00205">
    <property type="entry name" value="CADHERIN"/>
</dbReference>
<feature type="domain" description="Cadherin" evidence="10">
    <location>
        <begin position="781"/>
        <end position="892"/>
    </location>
</feature>
<dbReference type="GO" id="GO:0045296">
    <property type="term" value="F:cadherin binding"/>
    <property type="evidence" value="ECO:0007669"/>
    <property type="project" value="TreeGrafter"/>
</dbReference>